<feature type="compositionally biased region" description="Pro residues" evidence="1">
    <location>
        <begin position="62"/>
        <end position="74"/>
    </location>
</feature>
<keyword evidence="2" id="KW-0812">Transmembrane</keyword>
<reference evidence="3 4" key="1">
    <citation type="submission" date="2024-06" db="EMBL/GenBank/DDBJ databases">
        <title>Sorghum-associated microbial communities from plants grown in Nebraska, USA.</title>
        <authorList>
            <person name="Schachtman D."/>
        </authorList>
    </citation>
    <scope>NUCLEOTIDE SEQUENCE [LARGE SCALE GENOMIC DNA]</scope>
    <source>
        <strain evidence="3 4">2709</strain>
    </source>
</reference>
<evidence type="ECO:0008006" key="5">
    <source>
        <dbReference type="Google" id="ProtNLM"/>
    </source>
</evidence>
<dbReference type="Proteomes" id="UP001549320">
    <property type="component" value="Unassembled WGS sequence"/>
</dbReference>
<dbReference type="InterPro" id="IPR021457">
    <property type="entry name" value="DUF3108"/>
</dbReference>
<gene>
    <name evidence="3" type="ORF">ABIE13_002965</name>
</gene>
<feature type="region of interest" description="Disordered" evidence="1">
    <location>
        <begin position="55"/>
        <end position="138"/>
    </location>
</feature>
<dbReference type="RefSeq" id="WP_354444570.1">
    <property type="nucleotide sequence ID" value="NZ_JBEPSH010000005.1"/>
</dbReference>
<comment type="caution">
    <text evidence="3">The sequence shown here is derived from an EMBL/GenBank/DDBJ whole genome shotgun (WGS) entry which is preliminary data.</text>
</comment>
<keyword evidence="2" id="KW-1133">Transmembrane helix</keyword>
<evidence type="ECO:0000313" key="4">
    <source>
        <dbReference type="Proteomes" id="UP001549320"/>
    </source>
</evidence>
<proteinExistence type="predicted"/>
<feature type="transmembrane region" description="Helical" evidence="2">
    <location>
        <begin position="12"/>
        <end position="32"/>
    </location>
</feature>
<organism evidence="3 4">
    <name type="scientific">Ottowia thiooxydans</name>
    <dbReference type="NCBI Taxonomy" id="219182"/>
    <lineage>
        <taxon>Bacteria</taxon>
        <taxon>Pseudomonadati</taxon>
        <taxon>Pseudomonadota</taxon>
        <taxon>Betaproteobacteria</taxon>
        <taxon>Burkholderiales</taxon>
        <taxon>Comamonadaceae</taxon>
        <taxon>Ottowia</taxon>
    </lineage>
</organism>
<accession>A0ABV2QA08</accession>
<name>A0ABV2QA08_9BURK</name>
<evidence type="ECO:0000256" key="2">
    <source>
        <dbReference type="SAM" id="Phobius"/>
    </source>
</evidence>
<keyword evidence="4" id="KW-1185">Reference proteome</keyword>
<dbReference type="Pfam" id="PF11306">
    <property type="entry name" value="DUF3108"/>
    <property type="match status" value="1"/>
</dbReference>
<sequence length="405" mass="43022">MSHDPQQRRLLICTAVALAVHVLLIVGLPRWGNVGRPGLGTSALVTRMIGPTVPEQQAPAPELAPAPVPTPPQELPAEPERPAEPQATPVTKAAEPTNARAATRKTPSEKKETNKPVPVTPPPGGATGAAGAGSDQEPSILSMPPPPQFAPFPPTMPIELRPTDADAATARASIKSAGDAPVLVPQSAQLTYKATGTVGGAPVDVPSRLLWRHDGTFYESQWVFYQVKIGQQTRNANGLVTPQGLAPLAASLRTNAVASMSFDHPGERLNFAPEVSEWKILPGTQDRLSLIVQLGALIAGDPKRYPPGSTITLPIAVPNPPAVLEWSFVVGPEEQTIEGMAGKPLRTIHLTHEPAQPTDARMELWLAPSLEYLPARIQVTEANGDLLDFVVQQAFGVQVQRPIPK</sequence>
<dbReference type="EMBL" id="JBEPSH010000005">
    <property type="protein sequence ID" value="MET4577854.1"/>
    <property type="molecule type" value="Genomic_DNA"/>
</dbReference>
<evidence type="ECO:0000256" key="1">
    <source>
        <dbReference type="SAM" id="MobiDB-lite"/>
    </source>
</evidence>
<keyword evidence="2" id="KW-0472">Membrane</keyword>
<protein>
    <recommendedName>
        <fullName evidence="5">DUF3108 domain-containing protein</fullName>
    </recommendedName>
</protein>
<evidence type="ECO:0000313" key="3">
    <source>
        <dbReference type="EMBL" id="MET4577854.1"/>
    </source>
</evidence>